<dbReference type="EMBL" id="CM045764">
    <property type="protein sequence ID" value="KAI8005947.1"/>
    <property type="molecule type" value="Genomic_DNA"/>
</dbReference>
<sequence length="81" mass="8668">MQELAAQGLASKIWIGFKTENGEGGDGEEAEQAKLRAGLDSAIVREKSNVKCNDVAGLDSAKQALQEAAILPVKFLQFFTD</sequence>
<gene>
    <name evidence="1" type="ORF">LOK49_LG07G01479</name>
</gene>
<evidence type="ECO:0000313" key="1">
    <source>
        <dbReference type="EMBL" id="KAI8005947.1"/>
    </source>
</evidence>
<evidence type="ECO:0000313" key="2">
    <source>
        <dbReference type="Proteomes" id="UP001060215"/>
    </source>
</evidence>
<dbReference type="Proteomes" id="UP001060215">
    <property type="component" value="Chromosome 7"/>
</dbReference>
<proteinExistence type="predicted"/>
<organism evidence="1 2">
    <name type="scientific">Camellia lanceoleosa</name>
    <dbReference type="NCBI Taxonomy" id="1840588"/>
    <lineage>
        <taxon>Eukaryota</taxon>
        <taxon>Viridiplantae</taxon>
        <taxon>Streptophyta</taxon>
        <taxon>Embryophyta</taxon>
        <taxon>Tracheophyta</taxon>
        <taxon>Spermatophyta</taxon>
        <taxon>Magnoliopsida</taxon>
        <taxon>eudicotyledons</taxon>
        <taxon>Gunneridae</taxon>
        <taxon>Pentapetalae</taxon>
        <taxon>asterids</taxon>
        <taxon>Ericales</taxon>
        <taxon>Theaceae</taxon>
        <taxon>Camellia</taxon>
    </lineage>
</organism>
<protein>
    <submittedName>
        <fullName evidence="1">Protein SUPPRESSOR OF K(+) TRANSPORT GROWTH DEFECT 1</fullName>
    </submittedName>
</protein>
<comment type="caution">
    <text evidence="1">The sequence shown here is derived from an EMBL/GenBank/DDBJ whole genome shotgun (WGS) entry which is preliminary data.</text>
</comment>
<name>A0ACC0GZF7_9ERIC</name>
<accession>A0ACC0GZF7</accession>
<reference evidence="1 2" key="1">
    <citation type="journal article" date="2022" name="Plant J.">
        <title>Chromosome-level genome of Camellia lanceoleosa provides a valuable resource for understanding genome evolution and self-incompatibility.</title>
        <authorList>
            <person name="Gong W."/>
            <person name="Xiao S."/>
            <person name="Wang L."/>
            <person name="Liao Z."/>
            <person name="Chang Y."/>
            <person name="Mo W."/>
            <person name="Hu G."/>
            <person name="Li W."/>
            <person name="Zhao G."/>
            <person name="Zhu H."/>
            <person name="Hu X."/>
            <person name="Ji K."/>
            <person name="Xiang X."/>
            <person name="Song Q."/>
            <person name="Yuan D."/>
            <person name="Jin S."/>
            <person name="Zhang L."/>
        </authorList>
    </citation>
    <scope>NUCLEOTIDE SEQUENCE [LARGE SCALE GENOMIC DNA]</scope>
    <source>
        <strain evidence="1">SQ_2022a</strain>
    </source>
</reference>
<keyword evidence="2" id="KW-1185">Reference proteome</keyword>